<keyword evidence="3" id="KW-0997">Cell inner membrane</keyword>
<dbReference type="STRING" id="1121409.SAMN02745124_01274"/>
<dbReference type="EMBL" id="FQXS01000005">
    <property type="protein sequence ID" value="SHH64506.1"/>
    <property type="molecule type" value="Genomic_DNA"/>
</dbReference>
<keyword evidence="2" id="KW-1003">Cell membrane</keyword>
<dbReference type="OrthoDB" id="9808633at2"/>
<evidence type="ECO:0000256" key="2">
    <source>
        <dbReference type="ARBA" id="ARBA00022475"/>
    </source>
</evidence>
<sequence>MTGRWYRLLHFSGRVCGAWSFALVARIIAAGYFLFSTATAESNRFYATLFPGRSSWYHRWCTFRQYQNFTTIHLDRFLSSTSRSPSFTSAGWGQLTDGLGRSGGILLMSHLGNWELAAQLLKERQRDRPVLLYMGVKEQEGVERTQKEALRRAGVTIVGVDRGASSPFSVVEGVNCLRRGGIVSLTGDLLWNDGQRQVAVDFLGGRAFLPAAPYIFALVAGAPLFAFFSFRTGRNSYEFSLSEPIVIPAVSRDDREAAITRAAQQYADLLVEALHRHPLEWYHFERFVH</sequence>
<keyword evidence="5 7" id="KW-0472">Membrane</keyword>
<evidence type="ECO:0000256" key="3">
    <source>
        <dbReference type="ARBA" id="ARBA00022519"/>
    </source>
</evidence>
<name>A0A1M5UNN9_9BACT</name>
<evidence type="ECO:0000256" key="1">
    <source>
        <dbReference type="ARBA" id="ARBA00004533"/>
    </source>
</evidence>
<dbReference type="PANTHER" id="PTHR30606:SF10">
    <property type="entry name" value="PHOSPHATIDYLINOSITOL MANNOSIDE ACYLTRANSFERASE"/>
    <property type="match status" value="1"/>
</dbReference>
<keyword evidence="7" id="KW-1133">Transmembrane helix</keyword>
<keyword evidence="7" id="KW-0812">Transmembrane</keyword>
<evidence type="ECO:0000313" key="9">
    <source>
        <dbReference type="Proteomes" id="UP000184139"/>
    </source>
</evidence>
<reference evidence="8 9" key="1">
    <citation type="submission" date="2016-11" db="EMBL/GenBank/DDBJ databases">
        <authorList>
            <person name="Jaros S."/>
            <person name="Januszkiewicz K."/>
            <person name="Wedrychowicz H."/>
        </authorList>
    </citation>
    <scope>NUCLEOTIDE SEQUENCE [LARGE SCALE GENOMIC DNA]</scope>
    <source>
        <strain evidence="8 9">DSM 9705</strain>
    </source>
</reference>
<dbReference type="AlphaFoldDB" id="A0A1M5UNN9"/>
<keyword evidence="6 8" id="KW-0012">Acyltransferase</keyword>
<dbReference type="InterPro" id="IPR004960">
    <property type="entry name" value="LipA_acyltrans"/>
</dbReference>
<dbReference type="GO" id="GO:0016746">
    <property type="term" value="F:acyltransferase activity"/>
    <property type="evidence" value="ECO:0007669"/>
    <property type="project" value="UniProtKB-KW"/>
</dbReference>
<dbReference type="CDD" id="cd07984">
    <property type="entry name" value="LPLAT_LABLAT-like"/>
    <property type="match status" value="1"/>
</dbReference>
<dbReference type="Proteomes" id="UP000184139">
    <property type="component" value="Unassembled WGS sequence"/>
</dbReference>
<evidence type="ECO:0000313" key="8">
    <source>
        <dbReference type="EMBL" id="SHH64506.1"/>
    </source>
</evidence>
<evidence type="ECO:0000256" key="6">
    <source>
        <dbReference type="ARBA" id="ARBA00023315"/>
    </source>
</evidence>
<accession>A0A1M5UNN9</accession>
<dbReference type="PANTHER" id="PTHR30606">
    <property type="entry name" value="LIPID A BIOSYNTHESIS LAUROYL ACYLTRANSFERASE"/>
    <property type="match status" value="1"/>
</dbReference>
<gene>
    <name evidence="8" type="ORF">SAMN02745124_01274</name>
</gene>
<feature type="transmembrane region" description="Helical" evidence="7">
    <location>
        <begin position="12"/>
        <end position="35"/>
    </location>
</feature>
<dbReference type="GO" id="GO:0009247">
    <property type="term" value="P:glycolipid biosynthetic process"/>
    <property type="evidence" value="ECO:0007669"/>
    <property type="project" value="UniProtKB-ARBA"/>
</dbReference>
<dbReference type="GO" id="GO:0005886">
    <property type="term" value="C:plasma membrane"/>
    <property type="evidence" value="ECO:0007669"/>
    <property type="project" value="UniProtKB-SubCell"/>
</dbReference>
<evidence type="ECO:0000256" key="5">
    <source>
        <dbReference type="ARBA" id="ARBA00023136"/>
    </source>
</evidence>
<proteinExistence type="predicted"/>
<evidence type="ECO:0000256" key="7">
    <source>
        <dbReference type="SAM" id="Phobius"/>
    </source>
</evidence>
<feature type="transmembrane region" description="Helical" evidence="7">
    <location>
        <begin position="211"/>
        <end position="230"/>
    </location>
</feature>
<keyword evidence="4 8" id="KW-0808">Transferase</keyword>
<protein>
    <submittedName>
        <fullName evidence="8">Predicted acyltransferase, LPLAT superfamily</fullName>
    </submittedName>
</protein>
<evidence type="ECO:0000256" key="4">
    <source>
        <dbReference type="ARBA" id="ARBA00022679"/>
    </source>
</evidence>
<comment type="subcellular location">
    <subcellularLocation>
        <location evidence="1">Cell inner membrane</location>
    </subcellularLocation>
</comment>
<keyword evidence="9" id="KW-1185">Reference proteome</keyword>
<organism evidence="8 9">
    <name type="scientific">Desulfofustis glycolicus DSM 9705</name>
    <dbReference type="NCBI Taxonomy" id="1121409"/>
    <lineage>
        <taxon>Bacteria</taxon>
        <taxon>Pseudomonadati</taxon>
        <taxon>Thermodesulfobacteriota</taxon>
        <taxon>Desulfobulbia</taxon>
        <taxon>Desulfobulbales</taxon>
        <taxon>Desulfocapsaceae</taxon>
        <taxon>Desulfofustis</taxon>
    </lineage>
</organism>
<dbReference type="Pfam" id="PF03279">
    <property type="entry name" value="Lip_A_acyltrans"/>
    <property type="match status" value="1"/>
</dbReference>
<dbReference type="RefSeq" id="WP_073374363.1">
    <property type="nucleotide sequence ID" value="NZ_FQXS01000005.1"/>
</dbReference>